<dbReference type="AlphaFoldDB" id="A0A4R5KMB1"/>
<dbReference type="EMBL" id="SMRT01000007">
    <property type="protein sequence ID" value="TDF96743.1"/>
    <property type="molecule type" value="Genomic_DNA"/>
</dbReference>
<keyword evidence="4" id="KW-0175">Coiled coil</keyword>
<dbReference type="RefSeq" id="WP_133230142.1">
    <property type="nucleotide sequence ID" value="NZ_SMRT01000007.1"/>
</dbReference>
<comment type="caution">
    <text evidence="6">The sequence shown here is derived from an EMBL/GenBank/DDBJ whole genome shotgun (WGS) entry which is preliminary data.</text>
</comment>
<dbReference type="Pfam" id="PF13558">
    <property type="entry name" value="SbcC_Walker_B"/>
    <property type="match status" value="1"/>
</dbReference>
<dbReference type="InterPro" id="IPR038729">
    <property type="entry name" value="Rad50/SbcC_AAA"/>
</dbReference>
<evidence type="ECO:0000259" key="5">
    <source>
        <dbReference type="Pfam" id="PF13476"/>
    </source>
</evidence>
<evidence type="ECO:0000313" key="6">
    <source>
        <dbReference type="EMBL" id="TDF96743.1"/>
    </source>
</evidence>
<dbReference type="InterPro" id="IPR027417">
    <property type="entry name" value="P-loop_NTPase"/>
</dbReference>
<evidence type="ECO:0000256" key="1">
    <source>
        <dbReference type="ARBA" id="ARBA00006930"/>
    </source>
</evidence>
<comment type="similarity">
    <text evidence="1">Belongs to the SMC family. SbcC subfamily.</text>
</comment>
<dbReference type="OrthoDB" id="9795626at2"/>
<evidence type="ECO:0000256" key="4">
    <source>
        <dbReference type="SAM" id="Coils"/>
    </source>
</evidence>
<dbReference type="PANTHER" id="PTHR32114">
    <property type="entry name" value="ABC TRANSPORTER ABCH.3"/>
    <property type="match status" value="1"/>
</dbReference>
<evidence type="ECO:0000256" key="3">
    <source>
        <dbReference type="ARBA" id="ARBA00013368"/>
    </source>
</evidence>
<organism evidence="6 7">
    <name type="scientific">Paenibacillus piri</name>
    <dbReference type="NCBI Taxonomy" id="2547395"/>
    <lineage>
        <taxon>Bacteria</taxon>
        <taxon>Bacillati</taxon>
        <taxon>Bacillota</taxon>
        <taxon>Bacilli</taxon>
        <taxon>Bacillales</taxon>
        <taxon>Paenibacillaceae</taxon>
        <taxon>Paenibacillus</taxon>
    </lineage>
</organism>
<keyword evidence="7" id="KW-1185">Reference proteome</keyword>
<dbReference type="Gene3D" id="3.40.50.300">
    <property type="entry name" value="P-loop containing nucleotide triphosphate hydrolases"/>
    <property type="match status" value="2"/>
</dbReference>
<evidence type="ECO:0000313" key="7">
    <source>
        <dbReference type="Proteomes" id="UP000295636"/>
    </source>
</evidence>
<dbReference type="GO" id="GO:0016887">
    <property type="term" value="F:ATP hydrolysis activity"/>
    <property type="evidence" value="ECO:0007669"/>
    <property type="project" value="InterPro"/>
</dbReference>
<name>A0A4R5KMB1_9BACL</name>
<dbReference type="Pfam" id="PF13476">
    <property type="entry name" value="AAA_23"/>
    <property type="match status" value="1"/>
</dbReference>
<feature type="domain" description="Rad50/SbcC-type AAA" evidence="5">
    <location>
        <begin position="6"/>
        <end position="212"/>
    </location>
</feature>
<feature type="coiled-coil region" evidence="4">
    <location>
        <begin position="357"/>
        <end position="519"/>
    </location>
</feature>
<feature type="coiled-coil region" evidence="4">
    <location>
        <begin position="732"/>
        <end position="873"/>
    </location>
</feature>
<accession>A0A4R5KMB1</accession>
<dbReference type="Proteomes" id="UP000295636">
    <property type="component" value="Unassembled WGS sequence"/>
</dbReference>
<dbReference type="SUPFAM" id="SSF52540">
    <property type="entry name" value="P-loop containing nucleoside triphosphate hydrolases"/>
    <property type="match status" value="1"/>
</dbReference>
<reference evidence="6 7" key="1">
    <citation type="submission" date="2019-03" db="EMBL/GenBank/DDBJ databases">
        <title>This is whole genome sequence of Paenibacillus sp MS74 strain.</title>
        <authorList>
            <person name="Trinh H.N."/>
        </authorList>
    </citation>
    <scope>NUCLEOTIDE SEQUENCE [LARGE SCALE GENOMIC DNA]</scope>
    <source>
        <strain evidence="6 7">MS74</strain>
    </source>
</reference>
<comment type="subunit">
    <text evidence="2">Heterodimer of SbcC and SbcD.</text>
</comment>
<evidence type="ECO:0000256" key="2">
    <source>
        <dbReference type="ARBA" id="ARBA00011322"/>
    </source>
</evidence>
<dbReference type="PANTHER" id="PTHR32114:SF2">
    <property type="entry name" value="ABC TRANSPORTER ABCH.3"/>
    <property type="match status" value="1"/>
</dbReference>
<gene>
    <name evidence="6" type="ORF">E1757_16830</name>
</gene>
<dbReference type="GO" id="GO:0006302">
    <property type="term" value="P:double-strand break repair"/>
    <property type="evidence" value="ECO:0007669"/>
    <property type="project" value="InterPro"/>
</dbReference>
<sequence>MRPILLQMAGLQSYRELQEIDFTQLCDAGVFGIFGPTGSGKSTILDAMTLALFGKVERAANGTQGIMNHAEQSLSVSFTFELGHAGGALRYRVDRQFKRGGDVAVHNTVSRLIRYQDEETVVLADKSGDVNQQVQDILGLSMQDFTRAVVLPQGKFAEFLALKGSERRQMLQRLFHLEPYGDQLNAKASGRFKEADVAVKELHAEQQGLGDASQQALDAAAGELRAAAEAARQRRAQLAACEARAAELRRVRELQQALALTRRQLAEHATRAPQVLALQERLARAGQAERAQPYARQRGLAAARLERERDAASRADQARQLTQAALERAGEAHAAAREALAAQETPLLLRLDKLQQARELAAELAKLRAALSGLAAQESQTAAALQAARGQQLREQELRDKALKRQAELKEELQQAEVRSEDRERLREALQEKRAIEQRMRQLEEQQAELVQHRQELDGLQRQLDAAGQQEAQWGRRLGQWLADAAESFAASLQQDDRLQRIAEEAARLQKESAKLNRQAELHAMAAELAEQLAEGESCPVCGSERHPRPFAPEQSEADVALAADAAAALELEQLLLRTKERMLDNNRLQVMLNGIIQQWQPMLPRLQANELLAEAAAALHAWGQMCDEARLKPAGAEYSESLNIEELQTEEETSALVLRQTKRQEQRLQQELQALVQERGQLDLLMGDPKAKQQSLNHLIHTTEQKAGQLALSVQELTRAWNSRFATSFAYETVESAMEQQRLQEQRAEDLRQRLDKSISFIEDKQTALAGLQEQANSLDRTLVQLQTELKHTQRQEAEKAERVREWAGEQPVEEQIAEAHAQLEQVRSATEQAKQSFEQAQQAAQQAAQTYAAAAQAAETAAEQAAAAEAEWRQQADMLGFMDPLDVQAALITEEQKRLWTAETEAHGKLEHQLQSQERQWIEQLDGRSVSEEVWQAAEAELTESKRQDEDALQAKAKAERDWESLQAKHERWLELEMRRAAKQGELTLLGKLQSVLRGNAFVEFLAEEQLMQVSRSASERLGQLTRQRYAIEVDSAGGFIIRDDANGGVKRPVSTLSGGETFLTSLSLALALSAQIQLKGQYPLEFFFLDEGFGTLDQELLETVIIALEKLHFDRLTVGVISHVPELRARLPRRLVVQPPEPGGRGSSVFLETL</sequence>
<protein>
    <recommendedName>
        <fullName evidence="3">Nuclease SbcCD subunit C</fullName>
    </recommendedName>
</protein>
<proteinExistence type="inferred from homology"/>